<accession>A0A0C9W9A4</accession>
<gene>
    <name evidence="1" type="ORF">HYDPIDRAFT_28709</name>
</gene>
<dbReference type="OrthoDB" id="2793736at2759"/>
<dbReference type="HOGENOM" id="CLU_093921_0_0_1"/>
<proteinExistence type="predicted"/>
<reference evidence="1 2" key="1">
    <citation type="submission" date="2014-04" db="EMBL/GenBank/DDBJ databases">
        <title>Evolutionary Origins and Diversification of the Mycorrhizal Mutualists.</title>
        <authorList>
            <consortium name="DOE Joint Genome Institute"/>
            <consortium name="Mycorrhizal Genomics Consortium"/>
            <person name="Kohler A."/>
            <person name="Kuo A."/>
            <person name="Nagy L.G."/>
            <person name="Floudas D."/>
            <person name="Copeland A."/>
            <person name="Barry K.W."/>
            <person name="Cichocki N."/>
            <person name="Veneault-Fourrey C."/>
            <person name="LaButti K."/>
            <person name="Lindquist E.A."/>
            <person name="Lipzen A."/>
            <person name="Lundell T."/>
            <person name="Morin E."/>
            <person name="Murat C."/>
            <person name="Riley R."/>
            <person name="Ohm R."/>
            <person name="Sun H."/>
            <person name="Tunlid A."/>
            <person name="Henrissat B."/>
            <person name="Grigoriev I.V."/>
            <person name="Hibbett D.S."/>
            <person name="Martin F."/>
        </authorList>
    </citation>
    <scope>NUCLEOTIDE SEQUENCE [LARGE SCALE GENOMIC DNA]</scope>
    <source>
        <strain evidence="1 2">MD-312</strain>
    </source>
</reference>
<keyword evidence="2" id="KW-1185">Reference proteome</keyword>
<protein>
    <submittedName>
        <fullName evidence="1">Uncharacterized protein</fullName>
    </submittedName>
</protein>
<dbReference type="AlphaFoldDB" id="A0A0C9W9A4"/>
<organism evidence="1 2">
    <name type="scientific">Hydnomerulius pinastri MD-312</name>
    <dbReference type="NCBI Taxonomy" id="994086"/>
    <lineage>
        <taxon>Eukaryota</taxon>
        <taxon>Fungi</taxon>
        <taxon>Dikarya</taxon>
        <taxon>Basidiomycota</taxon>
        <taxon>Agaricomycotina</taxon>
        <taxon>Agaricomycetes</taxon>
        <taxon>Agaricomycetidae</taxon>
        <taxon>Boletales</taxon>
        <taxon>Boletales incertae sedis</taxon>
        <taxon>Leucogyrophana</taxon>
    </lineage>
</organism>
<evidence type="ECO:0000313" key="1">
    <source>
        <dbReference type="EMBL" id="KIJ64273.1"/>
    </source>
</evidence>
<evidence type="ECO:0000313" key="2">
    <source>
        <dbReference type="Proteomes" id="UP000053820"/>
    </source>
</evidence>
<name>A0A0C9W9A4_9AGAM</name>
<dbReference type="Proteomes" id="UP000053820">
    <property type="component" value="Unassembled WGS sequence"/>
</dbReference>
<sequence length="265" mass="30239">MNQNSEISAPVDLQKFAIDVAHRLSSLRNFLDASEELLKCSEILTDADVQRHGRKILAMIEVARTTLNRAGLKLHLFTSCTPKYQPLKSAYFKMLVLLVRRHRDEFHPDLRGRVDRLLLPLTTRLVIGRNSDPYAQLGMADLMRNIDTDSQPKKAPLVAEASGCESMPRRLPPWPSNNIAASMPPPDAFPPKPEKKGKTRSLLDLFMRRARPVHRQHPPRPEIEVKPVVTSSESTPNMSRPFVRTRRHFGIFCTGNKLPQQQFRR</sequence>
<dbReference type="EMBL" id="KN839847">
    <property type="protein sequence ID" value="KIJ64273.1"/>
    <property type="molecule type" value="Genomic_DNA"/>
</dbReference>